<feature type="transmembrane region" description="Helical" evidence="14">
    <location>
        <begin position="284"/>
        <end position="307"/>
    </location>
</feature>
<evidence type="ECO:0000256" key="4">
    <source>
        <dbReference type="ARBA" id="ARBA00022475"/>
    </source>
</evidence>
<feature type="transmembrane region" description="Helical" evidence="14">
    <location>
        <begin position="65"/>
        <end position="92"/>
    </location>
</feature>
<evidence type="ECO:0000256" key="2">
    <source>
        <dbReference type="ARBA" id="ARBA00006434"/>
    </source>
</evidence>
<dbReference type="InterPro" id="IPR038377">
    <property type="entry name" value="Na/Glc_symporter_sf"/>
</dbReference>
<evidence type="ECO:0000313" key="15">
    <source>
        <dbReference type="EMBL" id="SDM97105.1"/>
    </source>
</evidence>
<evidence type="ECO:0000256" key="6">
    <source>
        <dbReference type="ARBA" id="ARBA00022847"/>
    </source>
</evidence>
<evidence type="ECO:0000256" key="14">
    <source>
        <dbReference type="SAM" id="Phobius"/>
    </source>
</evidence>
<feature type="transmembrane region" description="Helical" evidence="14">
    <location>
        <begin position="140"/>
        <end position="165"/>
    </location>
</feature>
<feature type="transmembrane region" description="Helical" evidence="14">
    <location>
        <begin position="225"/>
        <end position="245"/>
    </location>
</feature>
<evidence type="ECO:0000256" key="3">
    <source>
        <dbReference type="ARBA" id="ARBA00022448"/>
    </source>
</evidence>
<feature type="transmembrane region" description="Helical" evidence="14">
    <location>
        <begin position="374"/>
        <end position="395"/>
    </location>
</feature>
<feature type="transmembrane region" description="Helical" evidence="14">
    <location>
        <begin position="430"/>
        <end position="450"/>
    </location>
</feature>
<dbReference type="PANTHER" id="PTHR48086">
    <property type="entry name" value="SODIUM/PROLINE SYMPORTER-RELATED"/>
    <property type="match status" value="1"/>
</dbReference>
<keyword evidence="4" id="KW-1003">Cell membrane</keyword>
<keyword evidence="16" id="KW-1185">Reference proteome</keyword>
<evidence type="ECO:0000256" key="7">
    <source>
        <dbReference type="ARBA" id="ARBA00022989"/>
    </source>
</evidence>
<dbReference type="STRING" id="563176.SAMN04488090_4652"/>
<dbReference type="GO" id="GO:0015824">
    <property type="term" value="P:proline transport"/>
    <property type="evidence" value="ECO:0007669"/>
    <property type="project" value="TreeGrafter"/>
</dbReference>
<dbReference type="Gene3D" id="1.20.1730.10">
    <property type="entry name" value="Sodium/glucose cotransporter"/>
    <property type="match status" value="1"/>
</dbReference>
<comment type="catalytic activity">
    <reaction evidence="12">
        <text>L-proline(in) + Na(+)(in) = L-proline(out) + Na(+)(out)</text>
        <dbReference type="Rhea" id="RHEA:28967"/>
        <dbReference type="ChEBI" id="CHEBI:29101"/>
        <dbReference type="ChEBI" id="CHEBI:60039"/>
    </reaction>
</comment>
<name>A0A1G9XLN2_9BACT</name>
<feature type="transmembrane region" description="Helical" evidence="14">
    <location>
        <begin position="328"/>
        <end position="354"/>
    </location>
</feature>
<dbReference type="GO" id="GO:0015193">
    <property type="term" value="F:L-proline transmembrane transporter activity"/>
    <property type="evidence" value="ECO:0007669"/>
    <property type="project" value="TreeGrafter"/>
</dbReference>
<evidence type="ECO:0000256" key="5">
    <source>
        <dbReference type="ARBA" id="ARBA00022692"/>
    </source>
</evidence>
<comment type="subcellular location">
    <subcellularLocation>
        <location evidence="1">Cell membrane</location>
        <topology evidence="1">Multi-pass membrane protein</topology>
    </subcellularLocation>
</comment>
<evidence type="ECO:0000256" key="8">
    <source>
        <dbReference type="ARBA" id="ARBA00023053"/>
    </source>
</evidence>
<keyword evidence="7 14" id="KW-1133">Transmembrane helix</keyword>
<keyword evidence="9" id="KW-0406">Ion transport</keyword>
<dbReference type="PANTHER" id="PTHR48086:SF3">
    <property type="entry name" value="SODIUM_PROLINE SYMPORTER"/>
    <property type="match status" value="1"/>
</dbReference>
<accession>A0A1G9XLN2</accession>
<dbReference type="GO" id="GO:0005298">
    <property type="term" value="F:proline:sodium symporter activity"/>
    <property type="evidence" value="ECO:0007669"/>
    <property type="project" value="TreeGrafter"/>
</dbReference>
<dbReference type="PROSITE" id="PS50283">
    <property type="entry name" value="NA_SOLUT_SYMP_3"/>
    <property type="match status" value="1"/>
</dbReference>
<evidence type="ECO:0000313" key="16">
    <source>
        <dbReference type="Proteomes" id="UP000198901"/>
    </source>
</evidence>
<evidence type="ECO:0000256" key="9">
    <source>
        <dbReference type="ARBA" id="ARBA00023065"/>
    </source>
</evidence>
<dbReference type="GO" id="GO:0005886">
    <property type="term" value="C:plasma membrane"/>
    <property type="evidence" value="ECO:0007669"/>
    <property type="project" value="UniProtKB-SubCell"/>
</dbReference>
<feature type="transmembrane region" description="Helical" evidence="14">
    <location>
        <begin position="577"/>
        <end position="595"/>
    </location>
</feature>
<evidence type="ECO:0000256" key="13">
    <source>
        <dbReference type="RuleBase" id="RU362091"/>
    </source>
</evidence>
<dbReference type="InterPro" id="IPR050277">
    <property type="entry name" value="Sodium:Solute_Symporter"/>
</dbReference>
<feature type="transmembrane region" description="Helical" evidence="14">
    <location>
        <begin position="486"/>
        <end position="504"/>
    </location>
</feature>
<evidence type="ECO:0000256" key="10">
    <source>
        <dbReference type="ARBA" id="ARBA00023136"/>
    </source>
</evidence>
<comment type="similarity">
    <text evidence="2 13">Belongs to the sodium:solute symporter (SSF) (TC 2.A.21) family.</text>
</comment>
<reference evidence="15 16" key="1">
    <citation type="submission" date="2016-10" db="EMBL/GenBank/DDBJ databases">
        <authorList>
            <person name="de Groot N.N."/>
        </authorList>
    </citation>
    <scope>NUCLEOTIDE SEQUENCE [LARGE SCALE GENOMIC DNA]</scope>
    <source>
        <strain evidence="15 16">DSM 21668</strain>
    </source>
</reference>
<feature type="transmembrane region" description="Helical" evidence="14">
    <location>
        <begin position="98"/>
        <end position="119"/>
    </location>
</feature>
<feature type="transmembrane region" description="Helical" evidence="14">
    <location>
        <begin position="601"/>
        <end position="618"/>
    </location>
</feature>
<keyword evidence="10 14" id="KW-0472">Membrane</keyword>
<evidence type="ECO:0000256" key="12">
    <source>
        <dbReference type="ARBA" id="ARBA00033708"/>
    </source>
</evidence>
<keyword evidence="11" id="KW-0739">Sodium transport</keyword>
<feature type="transmembrane region" description="Helical" evidence="14">
    <location>
        <begin position="456"/>
        <end position="474"/>
    </location>
</feature>
<keyword evidence="3" id="KW-0813">Transport</keyword>
<feature type="transmembrane region" description="Helical" evidence="14">
    <location>
        <begin position="25"/>
        <end position="45"/>
    </location>
</feature>
<dbReference type="EMBL" id="FNGS01000011">
    <property type="protein sequence ID" value="SDM97105.1"/>
    <property type="molecule type" value="Genomic_DNA"/>
</dbReference>
<keyword evidence="8" id="KW-0915">Sodium</keyword>
<feature type="transmembrane region" description="Helical" evidence="14">
    <location>
        <begin position="510"/>
        <end position="530"/>
    </location>
</feature>
<dbReference type="AlphaFoldDB" id="A0A1G9XLN2"/>
<keyword evidence="6" id="KW-0769">Symport</keyword>
<organism evidence="15 16">
    <name type="scientific">Siphonobacter aquaeclarae</name>
    <dbReference type="NCBI Taxonomy" id="563176"/>
    <lineage>
        <taxon>Bacteria</taxon>
        <taxon>Pseudomonadati</taxon>
        <taxon>Bacteroidota</taxon>
        <taxon>Cytophagia</taxon>
        <taxon>Cytophagales</taxon>
        <taxon>Cytophagaceae</taxon>
        <taxon>Siphonobacter</taxon>
    </lineage>
</organism>
<proteinExistence type="inferred from homology"/>
<protein>
    <submittedName>
        <fullName evidence="15">Na+/proline symporter</fullName>
    </submittedName>
</protein>
<sequence length="637" mass="70500">MRNFAFRWTALAVNGINEAKMKLSALDVGIVVTYLLAVIVLGLVLKKRASQDKEAYLLGGKKLPWYLLGLSNASDMFDISGTMWMVSLAFVYGFKSLWIPWLWPVFNQVFMMMYLSVWLRRSNVTTGAEWIGTRFGTGPGVTASHTIVVVFALLSCLGFLAYGFVGLGKFVEIFLPYDSVAEYLPFDVKPAYVPHFYGSVFTAVAVFYAILGGMTSIVVGDVLKYAIMTVSAFVIAGIAIVHMQGHYLPVPHGWFDPFFGWTLHDLDWTDIFDEVNEKISSDGFSLFGIFFALMTFKGILASLAGPAPNYDMQKVLSARSPRDAAKMSGFVSVVLLPVRYAMVTGFAVLALLYFDQLGLKTGDSIDFEKILPAAILQFVPAGLLGLLLAGLLAAFMGTFAGTLNAAQAYLVNDIFLKYLKPDAGNRQVAWMNYGAGILVAGLGIWMGFYARDVNSILQWIVSALYGGYVAANVLKWHWWRFNAGGFFWGMLAGIVPALILPVVFPDTLELYFFPVLFGLSLIGCVAGSLLTPPTDERTLNEFYRTVRPWGFWKPVRERVQADDPGFRPNRGAWRDTLNVAIGVAAQCCLTLLPMYAITGMYRHLAVVGGILFACSLILKKTWWDKLPAEKEEILEFS</sequence>
<evidence type="ECO:0000256" key="1">
    <source>
        <dbReference type="ARBA" id="ARBA00004651"/>
    </source>
</evidence>
<gene>
    <name evidence="15" type="ORF">SAMN04488090_4652</name>
</gene>
<dbReference type="Proteomes" id="UP000198901">
    <property type="component" value="Unassembled WGS sequence"/>
</dbReference>
<evidence type="ECO:0000256" key="11">
    <source>
        <dbReference type="ARBA" id="ARBA00023201"/>
    </source>
</evidence>
<feature type="transmembrane region" description="Helical" evidence="14">
    <location>
        <begin position="196"/>
        <end position="218"/>
    </location>
</feature>
<dbReference type="CDD" id="cd11477">
    <property type="entry name" value="SLC5sbd_u1"/>
    <property type="match status" value="1"/>
</dbReference>
<dbReference type="InterPro" id="IPR001734">
    <property type="entry name" value="Na/solute_symporter"/>
</dbReference>
<dbReference type="Pfam" id="PF00474">
    <property type="entry name" value="SSF"/>
    <property type="match status" value="1"/>
</dbReference>
<keyword evidence="5 14" id="KW-0812">Transmembrane</keyword>